<dbReference type="Proteomes" id="UP001455709">
    <property type="component" value="Unassembled WGS sequence"/>
</dbReference>
<evidence type="ECO:0000313" key="7">
    <source>
        <dbReference type="Proteomes" id="UP001455709"/>
    </source>
</evidence>
<keyword evidence="3 4" id="KW-0067">ATP-binding</keyword>
<proteinExistence type="predicted"/>
<dbReference type="InterPro" id="IPR052032">
    <property type="entry name" value="ATP-dep_AA_Ligase"/>
</dbReference>
<keyword evidence="2 4" id="KW-0547">Nucleotide-binding</keyword>
<evidence type="ECO:0000256" key="3">
    <source>
        <dbReference type="ARBA" id="ARBA00022840"/>
    </source>
</evidence>
<evidence type="ECO:0000256" key="4">
    <source>
        <dbReference type="PROSITE-ProRule" id="PRU00409"/>
    </source>
</evidence>
<dbReference type="PANTHER" id="PTHR43585">
    <property type="entry name" value="FUMIPYRROLE BIOSYNTHESIS PROTEIN C"/>
    <property type="match status" value="1"/>
</dbReference>
<evidence type="ECO:0000256" key="2">
    <source>
        <dbReference type="ARBA" id="ARBA00022741"/>
    </source>
</evidence>
<dbReference type="PANTHER" id="PTHR43585:SF2">
    <property type="entry name" value="ATP-GRASP ENZYME FSQD"/>
    <property type="match status" value="1"/>
</dbReference>
<gene>
    <name evidence="6" type="ORF">ABGV49_12570</name>
</gene>
<dbReference type="InterPro" id="IPR011761">
    <property type="entry name" value="ATP-grasp"/>
</dbReference>
<dbReference type="RefSeq" id="WP_347370934.1">
    <property type="nucleotide sequence ID" value="NZ_JBDOJC010000001.1"/>
</dbReference>
<feature type="domain" description="ATP-grasp" evidence="5">
    <location>
        <begin position="111"/>
        <end position="293"/>
    </location>
</feature>
<dbReference type="PROSITE" id="PS50975">
    <property type="entry name" value="ATP_GRASP"/>
    <property type="match status" value="1"/>
</dbReference>
<evidence type="ECO:0000259" key="5">
    <source>
        <dbReference type="PROSITE" id="PS50975"/>
    </source>
</evidence>
<dbReference type="Gene3D" id="3.40.50.20">
    <property type="match status" value="1"/>
</dbReference>
<keyword evidence="1" id="KW-0436">Ligase</keyword>
<name>A0ABV0FCT1_9NEIS</name>
<organism evidence="6 7">
    <name type="scientific">Chromobacterium vaccinii</name>
    <dbReference type="NCBI Taxonomy" id="1108595"/>
    <lineage>
        <taxon>Bacteria</taxon>
        <taxon>Pseudomonadati</taxon>
        <taxon>Pseudomonadota</taxon>
        <taxon>Betaproteobacteria</taxon>
        <taxon>Neisseriales</taxon>
        <taxon>Chromobacteriaceae</taxon>
        <taxon>Chromobacterium</taxon>
    </lineage>
</organism>
<evidence type="ECO:0000313" key="6">
    <source>
        <dbReference type="EMBL" id="MEO2217891.1"/>
    </source>
</evidence>
<dbReference type="Gene3D" id="3.30.470.20">
    <property type="entry name" value="ATP-grasp fold, B domain"/>
    <property type="match status" value="1"/>
</dbReference>
<keyword evidence="7" id="KW-1185">Reference proteome</keyword>
<accession>A0ABV0FCT1</accession>
<dbReference type="EMBL" id="JBDOJC010000001">
    <property type="protein sequence ID" value="MEO2217891.1"/>
    <property type="molecule type" value="Genomic_DNA"/>
</dbReference>
<dbReference type="SUPFAM" id="SSF56059">
    <property type="entry name" value="Glutathione synthetase ATP-binding domain-like"/>
    <property type="match status" value="1"/>
</dbReference>
<sequence length="392" mass="43651">MKILIIHQVPYPKMQYHLGLDHERHDITYIGYSARMEDLPTSLRAQRLSLDEGEDLAEGIIRQTSPQDGYQAVLSLSEFGILQAHSVRRHLGVPGDDLAMLQRVRDKVEMKAALRGSGIAFPRFFPAPDLAAPDWQGKTVLKPRQGASSDGVRIYPELGQAWTAFSELQDGDDWQLEEYIEGSIHHADGLVQAGELLDLTVSRYLNKPVDFAKGYPLGSYQLATDPRHFAFAADVVQALGIRDGCLHLEFFETADQRLVFLEVANRMGGAGVVDAHWRHGGIHLPSHEIAIRLGLPRPQPQAGSGRFHGWLVFPGHHLGEGEADLRVPEDLANDRRVDRLHTLPAGQALNQNITYHEWQVPAFVEASAETPQGLAAFLSDCMQRIQINRKPT</sequence>
<comment type="caution">
    <text evidence="6">The sequence shown here is derived from an EMBL/GenBank/DDBJ whole genome shotgun (WGS) entry which is preliminary data.</text>
</comment>
<protein>
    <recommendedName>
        <fullName evidence="5">ATP-grasp domain-containing protein</fullName>
    </recommendedName>
</protein>
<reference evidence="6 7" key="1">
    <citation type="submission" date="2024-05" db="EMBL/GenBank/DDBJ databases">
        <authorList>
            <person name="De Oliveira J.P."/>
            <person name="Noriler S.A."/>
            <person name="De Oliveira A.G."/>
            <person name="Sipoli D.S."/>
        </authorList>
    </citation>
    <scope>NUCLEOTIDE SEQUENCE [LARGE SCALE GENOMIC DNA]</scope>
    <source>
        <strain evidence="6 7">LABIM189</strain>
    </source>
</reference>
<evidence type="ECO:0000256" key="1">
    <source>
        <dbReference type="ARBA" id="ARBA00022598"/>
    </source>
</evidence>